<dbReference type="EMBL" id="FMZA01000007">
    <property type="protein sequence ID" value="SDC40542.1"/>
    <property type="molecule type" value="Genomic_DNA"/>
</dbReference>
<dbReference type="STRING" id="1236220.SAMN04488112_107149"/>
<keyword evidence="2" id="KW-1185">Reference proteome</keyword>
<name>A0A1G6LAT9_9BACL</name>
<organism evidence="1 2">
    <name type="scientific">Melghirimyces thermohalophilus</name>
    <dbReference type="NCBI Taxonomy" id="1236220"/>
    <lineage>
        <taxon>Bacteria</taxon>
        <taxon>Bacillati</taxon>
        <taxon>Bacillota</taxon>
        <taxon>Bacilli</taxon>
        <taxon>Bacillales</taxon>
        <taxon>Thermoactinomycetaceae</taxon>
        <taxon>Melghirimyces</taxon>
    </lineage>
</organism>
<dbReference type="Proteomes" id="UP000199387">
    <property type="component" value="Unassembled WGS sequence"/>
</dbReference>
<dbReference type="Pfam" id="PF12294">
    <property type="entry name" value="DUF3626"/>
    <property type="match status" value="1"/>
</dbReference>
<evidence type="ECO:0000313" key="1">
    <source>
        <dbReference type="EMBL" id="SDC40542.1"/>
    </source>
</evidence>
<gene>
    <name evidence="1" type="ORF">SAMN04488112_107149</name>
</gene>
<evidence type="ECO:0000313" key="2">
    <source>
        <dbReference type="Proteomes" id="UP000199387"/>
    </source>
</evidence>
<dbReference type="AlphaFoldDB" id="A0A1G6LAT9"/>
<sequence length="131" mass="14946">MDLTPSQRSAIEHVTAWAKNQRQDADATITHILNMSNISRERWRQAVRHVKVHARIGLQFHPDRPDASMRTVAEALLEDGIYKSQFETLISNGSVTAYPGGERDLWEKRLFGGAYHRKGVISKDQNMGRFT</sequence>
<dbReference type="InterPro" id="IPR022074">
    <property type="entry name" value="DUF3626"/>
</dbReference>
<reference evidence="1 2" key="1">
    <citation type="submission" date="2016-10" db="EMBL/GenBank/DDBJ databases">
        <authorList>
            <person name="de Groot N.N."/>
        </authorList>
    </citation>
    <scope>NUCLEOTIDE SEQUENCE [LARGE SCALE GENOMIC DNA]</scope>
    <source>
        <strain evidence="1 2">DSM 45514</strain>
    </source>
</reference>
<protein>
    <submittedName>
        <fullName evidence="1">Uncharacterized protein</fullName>
    </submittedName>
</protein>
<proteinExistence type="predicted"/>
<accession>A0A1G6LAT9</accession>